<evidence type="ECO:0000256" key="7">
    <source>
        <dbReference type="SAM" id="Phobius"/>
    </source>
</evidence>
<feature type="domain" description="SPX" evidence="8">
    <location>
        <begin position="1"/>
        <end position="419"/>
    </location>
</feature>
<dbReference type="InterPro" id="IPR018966">
    <property type="entry name" value="VTC_domain"/>
</dbReference>
<sequence>MKFGVLIEQAARADWAANYVNYKRAKDKIKDRVDIPTFKAFIAEECSKVERFYNTKFEDIEQESEQLTVMMSQKSSQVAGLVKRSWNHTEDVRGLYDFGRLNYEGIRKSLKKYDKVMKTKDQILQKVYFEELKKQYTFFNFRTDEKVKVLLEKCAAFWNQDDAVSKLKGASITEIKELLPDSFPLVDQIADQNKTQLEPLTEEEDEDDEDEKAERQEVDEHGPQEGTDEENDSHFERDFAKQRNKKPEWKKMLADYQLLNNVLKQLAAVAGGKSLATPMVASLTMSDHPEAAYGASPEIIYEGKSFKEVDWFRMVDKEMEFVSKVTNAEIMRVRSGLSTLRDRCEQWSKEMKDKSAEQSGARARTMLTQLGALEAEAKQLGSDFLALEKFVNLNYQAFEKLLKNHDRLMPHTPCHQFYMAKLRNQDWIRNDFSDVFVALSDCHSLLRQDDSGTANNDAKQDFVRNTKKYWVPTEHVSSLKHLILQHLPVFRVWTGGGDSQLINSVYFDNRQMQLYHGRMDKTPGAIALRLRWYGTEIKSVFVERKTHLDAWTGNVSVKERFVLDEPLVVPFLNGSYTVNEFADDMKRKGKKDSDIQEACKLFSQIARVIESKQLGPTVRTQYMRTAFQIPFDATVRISLDTNLAMVREDCCGYASTITERWRRDERIPVKASEHTHFPHAILEVKLQGDVENPPRWVKDLLESGMVTEVYKFSKFIHGSAVLLTELVAAAPYWIDDVSIRDSVNASAPSAANKARTTKIGAMGGGQASRKKEDDESSSITFSDGQSKSAGRVRALSREVPEEETHPLLGQMRPTTGQKGARPGTDFLGRHVSRAAGGADPQDQDMCSCCGLGSSQKTLPRKVPVRIEPKTYFANERTFLSWMHMSVTLGSISSALTVFSEGDTAHGAGIQIMSLFLTLVATFFVASAAYTFWIRRGAIRKREDTGLDQVVMPVFVASTLVFSLMGVLITNLAEVSSKPAPQ</sequence>
<feature type="transmembrane region" description="Helical" evidence="7">
    <location>
        <begin position="953"/>
        <end position="972"/>
    </location>
</feature>
<feature type="transmembrane region" description="Helical" evidence="7">
    <location>
        <begin position="911"/>
        <end position="933"/>
    </location>
</feature>
<feature type="compositionally biased region" description="Basic and acidic residues" evidence="6">
    <location>
        <begin position="212"/>
        <end position="223"/>
    </location>
</feature>
<dbReference type="Pfam" id="PF09359">
    <property type="entry name" value="VTC"/>
    <property type="match status" value="1"/>
</dbReference>
<dbReference type="PROSITE" id="PS51382">
    <property type="entry name" value="SPX"/>
    <property type="match status" value="1"/>
</dbReference>
<dbReference type="InterPro" id="IPR051572">
    <property type="entry name" value="VTC_Complex_Subunit"/>
</dbReference>
<feature type="compositionally biased region" description="Polar residues" evidence="6">
    <location>
        <begin position="777"/>
        <end position="788"/>
    </location>
</feature>
<feature type="compositionally biased region" description="Basic and acidic residues" evidence="6">
    <location>
        <begin position="795"/>
        <end position="805"/>
    </location>
</feature>
<dbReference type="EMBL" id="HBKN01007702">
    <property type="protein sequence ID" value="CAE2265480.1"/>
    <property type="molecule type" value="Transcribed_RNA"/>
</dbReference>
<evidence type="ECO:0000259" key="8">
    <source>
        <dbReference type="PROSITE" id="PS51382"/>
    </source>
</evidence>
<feature type="compositionally biased region" description="Acidic residues" evidence="6">
    <location>
        <begin position="200"/>
        <end position="211"/>
    </location>
</feature>
<evidence type="ECO:0000256" key="1">
    <source>
        <dbReference type="ARBA" id="ARBA00004128"/>
    </source>
</evidence>
<dbReference type="PANTHER" id="PTHR46140">
    <property type="entry name" value="VACUOLAR TRANSPORTER CHAPERONE 1-RELATED"/>
    <property type="match status" value="1"/>
</dbReference>
<reference evidence="9" key="1">
    <citation type="submission" date="2021-01" db="EMBL/GenBank/DDBJ databases">
        <authorList>
            <person name="Corre E."/>
            <person name="Pelletier E."/>
            <person name="Niang G."/>
            <person name="Scheremetjew M."/>
            <person name="Finn R."/>
            <person name="Kale V."/>
            <person name="Holt S."/>
            <person name="Cochrane G."/>
            <person name="Meng A."/>
            <person name="Brown T."/>
            <person name="Cohen L."/>
        </authorList>
    </citation>
    <scope>NUCLEOTIDE SEQUENCE</scope>
    <source>
        <strain evidence="9">CCMP 2712</strain>
    </source>
</reference>
<dbReference type="AlphaFoldDB" id="A0A7S4JJG0"/>
<dbReference type="Pfam" id="PF02656">
    <property type="entry name" value="DUF202"/>
    <property type="match status" value="1"/>
</dbReference>
<organism evidence="9">
    <name type="scientific">Guillardia theta</name>
    <name type="common">Cryptophyte</name>
    <name type="synonym">Cryptomonas phi</name>
    <dbReference type="NCBI Taxonomy" id="55529"/>
    <lineage>
        <taxon>Eukaryota</taxon>
        <taxon>Cryptophyceae</taxon>
        <taxon>Pyrenomonadales</taxon>
        <taxon>Geminigeraceae</taxon>
        <taxon>Guillardia</taxon>
    </lineage>
</organism>
<gene>
    <name evidence="9" type="ORF">GTHE00462_LOCUS6118</name>
</gene>
<evidence type="ECO:0000256" key="6">
    <source>
        <dbReference type="SAM" id="MobiDB-lite"/>
    </source>
</evidence>
<dbReference type="CDD" id="cd07751">
    <property type="entry name" value="PolyPPase_VTC4_like"/>
    <property type="match status" value="1"/>
</dbReference>
<feature type="region of interest" description="Disordered" evidence="6">
    <location>
        <begin position="745"/>
        <end position="821"/>
    </location>
</feature>
<dbReference type="PANTHER" id="PTHR46140:SF1">
    <property type="entry name" value="VACUOLAR TRANSPORTER CHAPERONE COMPLEX SUBUNIT 4-RELATED"/>
    <property type="match status" value="1"/>
</dbReference>
<dbReference type="Gene3D" id="3.20.100.30">
    <property type="entry name" value="VTC, catalytic tunnel domain"/>
    <property type="match status" value="1"/>
</dbReference>
<dbReference type="InterPro" id="IPR003807">
    <property type="entry name" value="DUF202"/>
</dbReference>
<keyword evidence="3 7" id="KW-0812">Transmembrane</keyword>
<dbReference type="InterPro" id="IPR042267">
    <property type="entry name" value="VTC_sf"/>
</dbReference>
<dbReference type="InterPro" id="IPR004331">
    <property type="entry name" value="SPX_dom"/>
</dbReference>
<evidence type="ECO:0000313" key="9">
    <source>
        <dbReference type="EMBL" id="CAE2265480.1"/>
    </source>
</evidence>
<proteinExistence type="predicted"/>
<accession>A0A7S4JJG0</accession>
<evidence type="ECO:0000256" key="3">
    <source>
        <dbReference type="ARBA" id="ARBA00022692"/>
    </source>
</evidence>
<evidence type="ECO:0000256" key="2">
    <source>
        <dbReference type="ARBA" id="ARBA00022554"/>
    </source>
</evidence>
<keyword evidence="2" id="KW-0926">Vacuole</keyword>
<keyword evidence="4 7" id="KW-1133">Transmembrane helix</keyword>
<dbReference type="GO" id="GO:0005774">
    <property type="term" value="C:vacuolar membrane"/>
    <property type="evidence" value="ECO:0007669"/>
    <property type="project" value="UniProtKB-SubCell"/>
</dbReference>
<protein>
    <recommendedName>
        <fullName evidence="8">SPX domain-containing protein</fullName>
    </recommendedName>
</protein>
<name>A0A7S4JJG0_GUITH</name>
<feature type="region of interest" description="Disordered" evidence="6">
    <location>
        <begin position="194"/>
        <end position="235"/>
    </location>
</feature>
<dbReference type="CDD" id="cd14447">
    <property type="entry name" value="SPX"/>
    <property type="match status" value="1"/>
</dbReference>
<dbReference type="GO" id="GO:0006799">
    <property type="term" value="P:polyphosphate biosynthetic process"/>
    <property type="evidence" value="ECO:0007669"/>
    <property type="project" value="UniProtKB-ARBA"/>
</dbReference>
<comment type="subcellular location">
    <subcellularLocation>
        <location evidence="1">Vacuole membrane</location>
        <topology evidence="1">Multi-pass membrane protein</topology>
    </subcellularLocation>
</comment>
<evidence type="ECO:0000256" key="5">
    <source>
        <dbReference type="ARBA" id="ARBA00023136"/>
    </source>
</evidence>
<evidence type="ECO:0000256" key="4">
    <source>
        <dbReference type="ARBA" id="ARBA00022989"/>
    </source>
</evidence>
<keyword evidence="5 7" id="KW-0472">Membrane</keyword>